<dbReference type="Proteomes" id="UP000030758">
    <property type="component" value="Unassembled WGS sequence"/>
</dbReference>
<feature type="transmembrane region" description="Helical" evidence="2">
    <location>
        <begin position="29"/>
        <end position="49"/>
    </location>
</feature>
<evidence type="ECO:0008006" key="6">
    <source>
        <dbReference type="Google" id="ProtNLM"/>
    </source>
</evidence>
<dbReference type="AlphaFoldDB" id="A0A085N604"/>
<keyword evidence="2" id="KW-0472">Membrane</keyword>
<organism evidence="4">
    <name type="scientific">Trichuris suis</name>
    <name type="common">pig whipworm</name>
    <dbReference type="NCBI Taxonomy" id="68888"/>
    <lineage>
        <taxon>Eukaryota</taxon>
        <taxon>Metazoa</taxon>
        <taxon>Ecdysozoa</taxon>
        <taxon>Nematoda</taxon>
        <taxon>Enoplea</taxon>
        <taxon>Dorylaimia</taxon>
        <taxon>Trichinellida</taxon>
        <taxon>Trichuridae</taxon>
        <taxon>Trichuris</taxon>
    </lineage>
</organism>
<gene>
    <name evidence="3" type="ORF">M513_04510</name>
    <name evidence="4" type="ORF">M514_04510</name>
</gene>
<keyword evidence="2" id="KW-1133">Transmembrane helix</keyword>
<dbReference type="SUPFAM" id="SSF81321">
    <property type="entry name" value="Family A G protein-coupled receptor-like"/>
    <property type="match status" value="1"/>
</dbReference>
<dbReference type="EMBL" id="KL367548">
    <property type="protein sequence ID" value="KFD64900.1"/>
    <property type="molecule type" value="Genomic_DNA"/>
</dbReference>
<name>A0A085N604_9BILA</name>
<keyword evidence="5" id="KW-1185">Reference proteome</keyword>
<feature type="transmembrane region" description="Helical" evidence="2">
    <location>
        <begin position="186"/>
        <end position="212"/>
    </location>
</feature>
<feature type="region of interest" description="Disordered" evidence="1">
    <location>
        <begin position="1"/>
        <end position="25"/>
    </location>
</feature>
<evidence type="ECO:0000313" key="3">
    <source>
        <dbReference type="EMBL" id="KFD54565.1"/>
    </source>
</evidence>
<dbReference type="Gene3D" id="1.20.1070.10">
    <property type="entry name" value="Rhodopsin 7-helix transmembrane proteins"/>
    <property type="match status" value="1"/>
</dbReference>
<feature type="transmembrane region" description="Helical" evidence="2">
    <location>
        <begin position="104"/>
        <end position="134"/>
    </location>
</feature>
<feature type="compositionally biased region" description="Polar residues" evidence="1">
    <location>
        <begin position="1"/>
        <end position="13"/>
    </location>
</feature>
<proteinExistence type="predicted"/>
<reference evidence="4 5" key="1">
    <citation type="journal article" date="2014" name="Nat. Genet.">
        <title>Genome and transcriptome of the porcine whipworm Trichuris suis.</title>
        <authorList>
            <person name="Jex A.R."/>
            <person name="Nejsum P."/>
            <person name="Schwarz E.M."/>
            <person name="Hu L."/>
            <person name="Young N.D."/>
            <person name="Hall R.S."/>
            <person name="Korhonen P.K."/>
            <person name="Liao S."/>
            <person name="Thamsborg S."/>
            <person name="Xia J."/>
            <person name="Xu P."/>
            <person name="Wang S."/>
            <person name="Scheerlinck J.P."/>
            <person name="Hofmann A."/>
            <person name="Sternberg P.W."/>
            <person name="Wang J."/>
            <person name="Gasser R.B."/>
        </authorList>
    </citation>
    <scope>NUCLEOTIDE SEQUENCE [LARGE SCALE GENOMIC DNA]</scope>
    <source>
        <strain evidence="4">DCEP-RM93F</strain>
        <strain evidence="3">DCEP-RM93M</strain>
    </source>
</reference>
<feature type="transmembrane region" description="Helical" evidence="2">
    <location>
        <begin position="233"/>
        <end position="254"/>
    </location>
</feature>
<protein>
    <recommendedName>
        <fullName evidence="6">G-protein coupled receptors family 1 profile domain-containing protein</fullName>
    </recommendedName>
</protein>
<feature type="transmembrane region" description="Helical" evidence="2">
    <location>
        <begin position="61"/>
        <end position="84"/>
    </location>
</feature>
<dbReference type="EMBL" id="KL363206">
    <property type="protein sequence ID" value="KFD54565.1"/>
    <property type="molecule type" value="Genomic_DNA"/>
</dbReference>
<evidence type="ECO:0000256" key="1">
    <source>
        <dbReference type="SAM" id="MobiDB-lite"/>
    </source>
</evidence>
<feature type="transmembrane region" description="Helical" evidence="2">
    <location>
        <begin position="146"/>
        <end position="166"/>
    </location>
</feature>
<sequence length="310" mass="33831">MQENGNSSVAFGNSSAQQPQDDDSSANTIHAVAGLLNFSCNLTLFAALLCKNRRTRMDRFLAAYAFGSSLLGLGYASEAMKYLLLHNWQVLVRPAYCLLVSPNVLLYAIGDNMASFSIFCMAMNSFVAICFTQVSGILRQAMQRSVLLCILFPVGDATWCWISAFSKDHEKIPILCDYMETVGSLYAVYHVCVVSIVGAVSIAVYVAALILLMRRKSSSSGVRAVQIRREAAVMKQVLFIVLVTFLFLSMPNIIEMLSILEQFIKIILNVVVVEEEVLPEYSVLVTGTGSGVAVATWAAAPPGDVLHNCN</sequence>
<accession>A0A085N604</accession>
<evidence type="ECO:0000256" key="2">
    <source>
        <dbReference type="SAM" id="Phobius"/>
    </source>
</evidence>
<dbReference type="Proteomes" id="UP000030764">
    <property type="component" value="Unassembled WGS sequence"/>
</dbReference>
<keyword evidence="2" id="KW-0812">Transmembrane</keyword>
<evidence type="ECO:0000313" key="5">
    <source>
        <dbReference type="Proteomes" id="UP000030764"/>
    </source>
</evidence>
<evidence type="ECO:0000313" key="4">
    <source>
        <dbReference type="EMBL" id="KFD64900.1"/>
    </source>
</evidence>